<dbReference type="Pfam" id="PF01490">
    <property type="entry name" value="Aa_trans"/>
    <property type="match status" value="1"/>
</dbReference>
<feature type="transmembrane region" description="Helical" evidence="6">
    <location>
        <begin position="186"/>
        <end position="205"/>
    </location>
</feature>
<dbReference type="GO" id="GO:0016020">
    <property type="term" value="C:membrane"/>
    <property type="evidence" value="ECO:0007669"/>
    <property type="project" value="UniProtKB-SubCell"/>
</dbReference>
<feature type="transmembrane region" description="Helical" evidence="6">
    <location>
        <begin position="70"/>
        <end position="96"/>
    </location>
</feature>
<proteinExistence type="inferred from homology"/>
<feature type="transmembrane region" description="Helical" evidence="6">
    <location>
        <begin position="399"/>
        <end position="421"/>
    </location>
</feature>
<dbReference type="GO" id="GO:0015179">
    <property type="term" value="F:L-amino acid transmembrane transporter activity"/>
    <property type="evidence" value="ECO:0007669"/>
    <property type="project" value="TreeGrafter"/>
</dbReference>
<dbReference type="AlphaFoldDB" id="A0A3N4M0A2"/>
<evidence type="ECO:0000256" key="4">
    <source>
        <dbReference type="ARBA" id="ARBA00022989"/>
    </source>
</evidence>
<dbReference type="PANTHER" id="PTHR22950:SF479">
    <property type="entry name" value="AMINO ACID TRANSPORTER (EUROFUNG)-RELATED"/>
    <property type="match status" value="1"/>
</dbReference>
<dbReference type="InterPro" id="IPR013057">
    <property type="entry name" value="AA_transpt_TM"/>
</dbReference>
<protein>
    <submittedName>
        <fullName evidence="8">Amino acid transporter</fullName>
    </submittedName>
</protein>
<dbReference type="Proteomes" id="UP000267821">
    <property type="component" value="Unassembled WGS sequence"/>
</dbReference>
<comment type="subcellular location">
    <subcellularLocation>
        <location evidence="1">Membrane</location>
        <topology evidence="1">Multi-pass membrane protein</topology>
    </subcellularLocation>
</comment>
<feature type="transmembrane region" description="Helical" evidence="6">
    <location>
        <begin position="249"/>
        <end position="270"/>
    </location>
</feature>
<keyword evidence="3 6" id="KW-0812">Transmembrane</keyword>
<dbReference type="EMBL" id="ML121529">
    <property type="protein sequence ID" value="RPB28604.1"/>
    <property type="molecule type" value="Genomic_DNA"/>
</dbReference>
<keyword evidence="4 6" id="KW-1133">Transmembrane helix</keyword>
<accession>A0A3N4M0A2</accession>
<evidence type="ECO:0000256" key="3">
    <source>
        <dbReference type="ARBA" id="ARBA00022692"/>
    </source>
</evidence>
<evidence type="ECO:0000256" key="5">
    <source>
        <dbReference type="ARBA" id="ARBA00023136"/>
    </source>
</evidence>
<keyword evidence="9" id="KW-1185">Reference proteome</keyword>
<feature type="transmembrane region" description="Helical" evidence="6">
    <location>
        <begin position="335"/>
        <end position="353"/>
    </location>
</feature>
<name>A0A3N4M0A2_9PEZI</name>
<feature type="domain" description="Amino acid transporter transmembrane" evidence="7">
    <location>
        <begin position="44"/>
        <end position="419"/>
    </location>
</feature>
<organism evidence="8 9">
    <name type="scientific">Terfezia boudieri ATCC MYA-4762</name>
    <dbReference type="NCBI Taxonomy" id="1051890"/>
    <lineage>
        <taxon>Eukaryota</taxon>
        <taxon>Fungi</taxon>
        <taxon>Dikarya</taxon>
        <taxon>Ascomycota</taxon>
        <taxon>Pezizomycotina</taxon>
        <taxon>Pezizomycetes</taxon>
        <taxon>Pezizales</taxon>
        <taxon>Pezizaceae</taxon>
        <taxon>Terfezia</taxon>
    </lineage>
</organism>
<keyword evidence="5 6" id="KW-0472">Membrane</keyword>
<gene>
    <name evidence="8" type="ORF">L211DRAFT_887789</name>
</gene>
<dbReference type="PANTHER" id="PTHR22950">
    <property type="entry name" value="AMINO ACID TRANSPORTER"/>
    <property type="match status" value="1"/>
</dbReference>
<dbReference type="STRING" id="1051890.A0A3N4M0A2"/>
<dbReference type="FunFam" id="1.20.1740.10:FF:000039">
    <property type="entry name" value="Neutral amino acid transporter (Eurofung)"/>
    <property type="match status" value="1"/>
</dbReference>
<feature type="transmembrane region" description="Helical" evidence="6">
    <location>
        <begin position="290"/>
        <end position="314"/>
    </location>
</feature>
<evidence type="ECO:0000256" key="6">
    <source>
        <dbReference type="SAM" id="Phobius"/>
    </source>
</evidence>
<feature type="transmembrane region" description="Helical" evidence="6">
    <location>
        <begin position="45"/>
        <end position="64"/>
    </location>
</feature>
<reference evidence="8 9" key="1">
    <citation type="journal article" date="2018" name="Nat. Ecol. Evol.">
        <title>Pezizomycetes genomes reveal the molecular basis of ectomycorrhizal truffle lifestyle.</title>
        <authorList>
            <person name="Murat C."/>
            <person name="Payen T."/>
            <person name="Noel B."/>
            <person name="Kuo A."/>
            <person name="Morin E."/>
            <person name="Chen J."/>
            <person name="Kohler A."/>
            <person name="Krizsan K."/>
            <person name="Balestrini R."/>
            <person name="Da Silva C."/>
            <person name="Montanini B."/>
            <person name="Hainaut M."/>
            <person name="Levati E."/>
            <person name="Barry K.W."/>
            <person name="Belfiori B."/>
            <person name="Cichocki N."/>
            <person name="Clum A."/>
            <person name="Dockter R.B."/>
            <person name="Fauchery L."/>
            <person name="Guy J."/>
            <person name="Iotti M."/>
            <person name="Le Tacon F."/>
            <person name="Lindquist E.A."/>
            <person name="Lipzen A."/>
            <person name="Malagnac F."/>
            <person name="Mello A."/>
            <person name="Molinier V."/>
            <person name="Miyauchi S."/>
            <person name="Poulain J."/>
            <person name="Riccioni C."/>
            <person name="Rubini A."/>
            <person name="Sitrit Y."/>
            <person name="Splivallo R."/>
            <person name="Traeger S."/>
            <person name="Wang M."/>
            <person name="Zifcakova L."/>
            <person name="Wipf D."/>
            <person name="Zambonelli A."/>
            <person name="Paolocci F."/>
            <person name="Nowrousian M."/>
            <person name="Ottonello S."/>
            <person name="Baldrian P."/>
            <person name="Spatafora J.W."/>
            <person name="Henrissat B."/>
            <person name="Nagy L.G."/>
            <person name="Aury J.M."/>
            <person name="Wincker P."/>
            <person name="Grigoriev I.V."/>
            <person name="Bonfante P."/>
            <person name="Martin F.M."/>
        </authorList>
    </citation>
    <scope>NUCLEOTIDE SEQUENCE [LARGE SCALE GENOMIC DNA]</scope>
    <source>
        <strain evidence="8 9">ATCC MYA-4762</strain>
    </source>
</reference>
<evidence type="ECO:0000313" key="8">
    <source>
        <dbReference type="EMBL" id="RPB28604.1"/>
    </source>
</evidence>
<feature type="transmembrane region" description="Helical" evidence="6">
    <location>
        <begin position="359"/>
        <end position="378"/>
    </location>
</feature>
<feature type="transmembrane region" description="Helical" evidence="6">
    <location>
        <begin position="132"/>
        <end position="152"/>
    </location>
</feature>
<evidence type="ECO:0000256" key="2">
    <source>
        <dbReference type="ARBA" id="ARBA00008066"/>
    </source>
</evidence>
<sequence>MAAKPRTQRPTATTLEENDVAATRNKYNGDPFGNEEGKKVKYKTLTWPQTGFIMIAETISLGILSLPSVLAAVGLVAGIILIIGLGIIATYTGYVLGQFKIKYPYVHTMGDAGQILAGAWGREICGIAQTTFLVFIMGSHVLTFSIMMNVLTNHSLCTIWFMIIGTAISFICTLPRTLKSVSHLSVISFASVVAAIMITMIGVGLRGRPAGIMIENTTDVSFDKAFIGFMNIVFAYGTYYAFTSFGVALYSLQISDTCLYLIAAVVIYYYTGKDVASPALGSTGPLLRKIAYGIASPTIIIAGVINAHVAAVCFDVSILKKGTNNHLGSGSFFSNLVWVIILLILWVIAWVIAEAIPSFNHLLALISSLFVSWFTYGISGAMWLHINKGQLFKNWKKKALTIINFSICVMGIVITVLGLFASGKAIHDDTDGSLGAFSCNDNSI</sequence>
<feature type="transmembrane region" description="Helical" evidence="6">
    <location>
        <begin position="225"/>
        <end position="242"/>
    </location>
</feature>
<feature type="transmembrane region" description="Helical" evidence="6">
    <location>
        <begin position="158"/>
        <end position="174"/>
    </location>
</feature>
<comment type="similarity">
    <text evidence="2">Belongs to the amino acid/polyamine transporter 2 family.</text>
</comment>
<evidence type="ECO:0000259" key="7">
    <source>
        <dbReference type="Pfam" id="PF01490"/>
    </source>
</evidence>
<evidence type="ECO:0000313" key="9">
    <source>
        <dbReference type="Proteomes" id="UP000267821"/>
    </source>
</evidence>
<dbReference type="OrthoDB" id="294730at2759"/>
<evidence type="ECO:0000256" key="1">
    <source>
        <dbReference type="ARBA" id="ARBA00004141"/>
    </source>
</evidence>
<dbReference type="InParanoid" id="A0A3N4M0A2"/>